<accession>A0A5P1FXR0</accession>
<gene>
    <name evidence="1" type="ORF">A4U43_C01F34890</name>
</gene>
<dbReference type="Proteomes" id="UP000243459">
    <property type="component" value="Chromosome 1"/>
</dbReference>
<dbReference type="InterPro" id="IPR004158">
    <property type="entry name" value="DUF247_pln"/>
</dbReference>
<name>A0A5P1FXR0_ASPOF</name>
<dbReference type="Gramene" id="ONK81981">
    <property type="protein sequence ID" value="ONK81981"/>
    <property type="gene ID" value="A4U43_C01F34890"/>
</dbReference>
<dbReference type="AlphaFoldDB" id="A0A5P1FXR0"/>
<dbReference type="Pfam" id="PF03140">
    <property type="entry name" value="DUF247"/>
    <property type="match status" value="1"/>
</dbReference>
<dbReference type="PANTHER" id="PTHR31170:SF25">
    <property type="entry name" value="BNAA09G04570D PROTEIN"/>
    <property type="match status" value="1"/>
</dbReference>
<protein>
    <submittedName>
        <fullName evidence="1">Uncharacterized protein</fullName>
    </submittedName>
</protein>
<keyword evidence="2" id="KW-1185">Reference proteome</keyword>
<proteinExistence type="predicted"/>
<evidence type="ECO:0000313" key="1">
    <source>
        <dbReference type="EMBL" id="ONK81981.1"/>
    </source>
</evidence>
<sequence length="146" mass="16700">MEKLQRAWAAERKEATWRLRRVEMQSTIEAIHESEGEREGGREFEEQRRWVIDLQSKIGTINYEREVEIQRKKCIYRVPRILRGLNEDAYTPQLFSFGPYHHGKAHLKLMESYKPAPCPVPRAGQQESGPGGGGLQACGPGSYGCL</sequence>
<evidence type="ECO:0000313" key="2">
    <source>
        <dbReference type="Proteomes" id="UP000243459"/>
    </source>
</evidence>
<dbReference type="EMBL" id="CM007381">
    <property type="protein sequence ID" value="ONK81981.1"/>
    <property type="molecule type" value="Genomic_DNA"/>
</dbReference>
<dbReference type="PANTHER" id="PTHR31170">
    <property type="entry name" value="BNAC04G53230D PROTEIN"/>
    <property type="match status" value="1"/>
</dbReference>
<reference evidence="2" key="1">
    <citation type="journal article" date="2017" name="Nat. Commun.">
        <title>The asparagus genome sheds light on the origin and evolution of a young Y chromosome.</title>
        <authorList>
            <person name="Harkess A."/>
            <person name="Zhou J."/>
            <person name="Xu C."/>
            <person name="Bowers J.E."/>
            <person name="Van der Hulst R."/>
            <person name="Ayyampalayam S."/>
            <person name="Mercati F."/>
            <person name="Riccardi P."/>
            <person name="McKain M.R."/>
            <person name="Kakrana A."/>
            <person name="Tang H."/>
            <person name="Ray J."/>
            <person name="Groenendijk J."/>
            <person name="Arikit S."/>
            <person name="Mathioni S.M."/>
            <person name="Nakano M."/>
            <person name="Shan H."/>
            <person name="Telgmann-Rauber A."/>
            <person name="Kanno A."/>
            <person name="Yue Z."/>
            <person name="Chen H."/>
            <person name="Li W."/>
            <person name="Chen Y."/>
            <person name="Xu X."/>
            <person name="Zhang Y."/>
            <person name="Luo S."/>
            <person name="Chen H."/>
            <person name="Gao J."/>
            <person name="Mao Z."/>
            <person name="Pires J.C."/>
            <person name="Luo M."/>
            <person name="Kudrna D."/>
            <person name="Wing R.A."/>
            <person name="Meyers B.C."/>
            <person name="Yi K."/>
            <person name="Kong H."/>
            <person name="Lavrijsen P."/>
            <person name="Sunseri F."/>
            <person name="Falavigna A."/>
            <person name="Ye Y."/>
            <person name="Leebens-Mack J.H."/>
            <person name="Chen G."/>
        </authorList>
    </citation>
    <scope>NUCLEOTIDE SEQUENCE [LARGE SCALE GENOMIC DNA]</scope>
    <source>
        <strain evidence="2">cv. DH0086</strain>
    </source>
</reference>
<organism evidence="1 2">
    <name type="scientific">Asparagus officinalis</name>
    <name type="common">Garden asparagus</name>
    <dbReference type="NCBI Taxonomy" id="4686"/>
    <lineage>
        <taxon>Eukaryota</taxon>
        <taxon>Viridiplantae</taxon>
        <taxon>Streptophyta</taxon>
        <taxon>Embryophyta</taxon>
        <taxon>Tracheophyta</taxon>
        <taxon>Spermatophyta</taxon>
        <taxon>Magnoliopsida</taxon>
        <taxon>Liliopsida</taxon>
        <taxon>Asparagales</taxon>
        <taxon>Asparagaceae</taxon>
        <taxon>Asparagoideae</taxon>
        <taxon>Asparagus</taxon>
    </lineage>
</organism>